<dbReference type="GO" id="GO:0016491">
    <property type="term" value="F:oxidoreductase activity"/>
    <property type="evidence" value="ECO:0007669"/>
    <property type="project" value="UniProtKB-KW"/>
</dbReference>
<dbReference type="InterPro" id="IPR036220">
    <property type="entry name" value="UDP-Glc/GDP-Man_DH_C_sf"/>
</dbReference>
<reference evidence="10" key="1">
    <citation type="journal article" date="2019" name="Int. J. Syst. Evol. Microbiol.">
        <title>The Global Catalogue of Microorganisms (GCM) 10K type strain sequencing project: providing services to taxonomists for standard genome sequencing and annotation.</title>
        <authorList>
            <consortium name="The Broad Institute Genomics Platform"/>
            <consortium name="The Broad Institute Genome Sequencing Center for Infectious Disease"/>
            <person name="Wu L."/>
            <person name="Ma J."/>
        </authorList>
    </citation>
    <scope>NUCLEOTIDE SEQUENCE [LARGE SCALE GENOMIC DNA]</scope>
    <source>
        <strain evidence="10">JCM 30346</strain>
    </source>
</reference>
<dbReference type="Pfam" id="PF03720">
    <property type="entry name" value="UDPG_MGDP_dh_C"/>
    <property type="match status" value="1"/>
</dbReference>
<dbReference type="SUPFAM" id="SSF52413">
    <property type="entry name" value="UDP-glucose/GDP-mannose dehydrogenase C-terminal domain"/>
    <property type="match status" value="1"/>
</dbReference>
<dbReference type="InterPro" id="IPR028357">
    <property type="entry name" value="UDPglc_DH_bac"/>
</dbReference>
<dbReference type="InterPro" id="IPR008927">
    <property type="entry name" value="6-PGluconate_DH-like_C_sf"/>
</dbReference>
<dbReference type="InterPro" id="IPR036291">
    <property type="entry name" value="NAD(P)-bd_dom_sf"/>
</dbReference>
<gene>
    <name evidence="9" type="ORF">ACFP1K_34455</name>
</gene>
<dbReference type="InterPro" id="IPR017476">
    <property type="entry name" value="UDP-Glc/GDP-Man"/>
</dbReference>
<dbReference type="PANTHER" id="PTHR43750">
    <property type="entry name" value="UDP-GLUCOSE 6-DEHYDROGENASE TUAD"/>
    <property type="match status" value="1"/>
</dbReference>
<comment type="caution">
    <text evidence="9">The sequence shown here is derived from an EMBL/GenBank/DDBJ whole genome shotgun (WGS) entry which is preliminary data.</text>
</comment>
<dbReference type="Proteomes" id="UP001596137">
    <property type="component" value="Unassembled WGS sequence"/>
</dbReference>
<comment type="pathway">
    <text evidence="1">Nucleotide-sugar biosynthesis; UDP-alpha-D-glucuronate biosynthesis; UDP-alpha-D-glucuronate from UDP-alpha-D-glucose: step 1/1.</text>
</comment>
<dbReference type="Pfam" id="PF03721">
    <property type="entry name" value="UDPG_MGDP_dh_N"/>
    <property type="match status" value="1"/>
</dbReference>
<dbReference type="NCBIfam" id="TIGR03026">
    <property type="entry name" value="NDP-sugDHase"/>
    <property type="match status" value="1"/>
</dbReference>
<dbReference type="InterPro" id="IPR014026">
    <property type="entry name" value="UDP-Glc/GDP-Man_DH_dimer"/>
</dbReference>
<dbReference type="SMART" id="SM00984">
    <property type="entry name" value="UDPG_MGDP_dh_C"/>
    <property type="match status" value="1"/>
</dbReference>
<evidence type="ECO:0000256" key="4">
    <source>
        <dbReference type="ARBA" id="ARBA00023002"/>
    </source>
</evidence>
<dbReference type="RefSeq" id="WP_380761381.1">
    <property type="nucleotide sequence ID" value="NZ_JBHSRF010000083.1"/>
</dbReference>
<evidence type="ECO:0000256" key="3">
    <source>
        <dbReference type="ARBA" id="ARBA00012954"/>
    </source>
</evidence>
<dbReference type="Gene3D" id="1.20.5.100">
    <property type="entry name" value="Cytochrome c1, transmembrane anchor, C-terminal"/>
    <property type="match status" value="1"/>
</dbReference>
<proteinExistence type="inferred from homology"/>
<evidence type="ECO:0000313" key="10">
    <source>
        <dbReference type="Proteomes" id="UP001596137"/>
    </source>
</evidence>
<keyword evidence="10" id="KW-1185">Reference proteome</keyword>
<comment type="catalytic activity">
    <reaction evidence="6 7">
        <text>UDP-alpha-D-glucose + 2 NAD(+) + H2O = UDP-alpha-D-glucuronate + 2 NADH + 3 H(+)</text>
        <dbReference type="Rhea" id="RHEA:23596"/>
        <dbReference type="ChEBI" id="CHEBI:15377"/>
        <dbReference type="ChEBI" id="CHEBI:15378"/>
        <dbReference type="ChEBI" id="CHEBI:57540"/>
        <dbReference type="ChEBI" id="CHEBI:57945"/>
        <dbReference type="ChEBI" id="CHEBI:58052"/>
        <dbReference type="ChEBI" id="CHEBI:58885"/>
        <dbReference type="EC" id="1.1.1.22"/>
    </reaction>
</comment>
<dbReference type="Gene3D" id="3.40.50.720">
    <property type="entry name" value="NAD(P)-binding Rossmann-like Domain"/>
    <property type="match status" value="2"/>
</dbReference>
<dbReference type="PIRSF" id="PIRSF500134">
    <property type="entry name" value="UDPglc_DH_bac"/>
    <property type="match status" value="1"/>
</dbReference>
<evidence type="ECO:0000256" key="2">
    <source>
        <dbReference type="ARBA" id="ARBA00006601"/>
    </source>
</evidence>
<keyword evidence="5 7" id="KW-0520">NAD</keyword>
<evidence type="ECO:0000256" key="5">
    <source>
        <dbReference type="ARBA" id="ARBA00023027"/>
    </source>
</evidence>
<dbReference type="EC" id="1.1.1.22" evidence="3 7"/>
<dbReference type="EMBL" id="JBHSRF010000083">
    <property type="protein sequence ID" value="MFC6086315.1"/>
    <property type="molecule type" value="Genomic_DNA"/>
</dbReference>
<keyword evidence="4 7" id="KW-0560">Oxidoreductase</keyword>
<dbReference type="Pfam" id="PF00984">
    <property type="entry name" value="UDPG_MGDP_dh"/>
    <property type="match status" value="1"/>
</dbReference>
<evidence type="ECO:0000256" key="1">
    <source>
        <dbReference type="ARBA" id="ARBA00004701"/>
    </source>
</evidence>
<evidence type="ECO:0000313" key="9">
    <source>
        <dbReference type="EMBL" id="MFC6086315.1"/>
    </source>
</evidence>
<dbReference type="SUPFAM" id="SSF48179">
    <property type="entry name" value="6-phosphogluconate dehydrogenase C-terminal domain-like"/>
    <property type="match status" value="1"/>
</dbReference>
<dbReference type="InterPro" id="IPR014027">
    <property type="entry name" value="UDP-Glc/GDP-Man_DH_C"/>
</dbReference>
<dbReference type="PIRSF" id="PIRSF000124">
    <property type="entry name" value="UDPglc_GDPman_dh"/>
    <property type="match status" value="1"/>
</dbReference>
<feature type="domain" description="UDP-glucose/GDP-mannose dehydrogenase C-terminal" evidence="8">
    <location>
        <begin position="324"/>
        <end position="425"/>
    </location>
</feature>
<accession>A0ABW1NTW4</accession>
<evidence type="ECO:0000256" key="6">
    <source>
        <dbReference type="ARBA" id="ARBA00047473"/>
    </source>
</evidence>
<evidence type="ECO:0000256" key="7">
    <source>
        <dbReference type="PIRNR" id="PIRNR000124"/>
    </source>
</evidence>
<sequence>MSAPERLTVSVVGTGYLGTAHAAGMAQLGHDVVAMDVDAEKIALLSACELPFFEPGLGALLRKGVESGRLRFTTSYDDLAGAGAHFVCVGTPQAPGSCAADLRWVEAAFGELAARLTGPALIVGKSTVPAGTARRMAETVRRITGGDRVEVAWNPEFLREGHAVEDTLRPDRLVFGVETPRAEKVLREVYRPVIEEGCPVVVADYATAELVKVSANAFLAMKISFINAIAQVCEATGAAVLPLAEALGYDDRIGPRFLGPGLGFGGGCLPKDIRALYSCAGDLGLDEVAAFLRQVDVINLGRRDRVLALGRDLLGGSYAGARVCALGAAFKPNTDDVRDSPALAVASAAQAEGARVVVHDPVAVDGARRLRPDLVYADSILTAARGADLVLLLTDWTEFENLDPAVLSPVVRRRNMVDGRNLLIPARWRAAGWAYRA</sequence>
<dbReference type="PANTHER" id="PTHR43750:SF3">
    <property type="entry name" value="UDP-GLUCOSE 6-DEHYDROGENASE TUAD"/>
    <property type="match status" value="1"/>
</dbReference>
<dbReference type="InterPro" id="IPR001732">
    <property type="entry name" value="UDP-Glc/GDP-Man_DH_N"/>
</dbReference>
<comment type="similarity">
    <text evidence="2 7">Belongs to the UDP-glucose/GDP-mannose dehydrogenase family.</text>
</comment>
<dbReference type="SUPFAM" id="SSF51735">
    <property type="entry name" value="NAD(P)-binding Rossmann-fold domains"/>
    <property type="match status" value="1"/>
</dbReference>
<organism evidence="9 10">
    <name type="scientific">Sphaerisporangium aureirubrum</name>
    <dbReference type="NCBI Taxonomy" id="1544736"/>
    <lineage>
        <taxon>Bacteria</taxon>
        <taxon>Bacillati</taxon>
        <taxon>Actinomycetota</taxon>
        <taxon>Actinomycetes</taxon>
        <taxon>Streptosporangiales</taxon>
        <taxon>Streptosporangiaceae</taxon>
        <taxon>Sphaerisporangium</taxon>
    </lineage>
</organism>
<name>A0ABW1NTW4_9ACTN</name>
<evidence type="ECO:0000259" key="8">
    <source>
        <dbReference type="SMART" id="SM00984"/>
    </source>
</evidence>
<protein>
    <recommendedName>
        <fullName evidence="3 7">UDP-glucose 6-dehydrogenase</fullName>
        <ecNumber evidence="3 7">1.1.1.22</ecNumber>
    </recommendedName>
</protein>